<accession>A0AAV4TRS9</accession>
<evidence type="ECO:0000256" key="1">
    <source>
        <dbReference type="SAM" id="Phobius"/>
    </source>
</evidence>
<name>A0AAV4TRS9_9ARAC</name>
<comment type="caution">
    <text evidence="2">The sequence shown here is derived from an EMBL/GenBank/DDBJ whole genome shotgun (WGS) entry which is preliminary data.</text>
</comment>
<dbReference type="AlphaFoldDB" id="A0AAV4TRS9"/>
<organism evidence="2 3">
    <name type="scientific">Caerostris darwini</name>
    <dbReference type="NCBI Taxonomy" id="1538125"/>
    <lineage>
        <taxon>Eukaryota</taxon>
        <taxon>Metazoa</taxon>
        <taxon>Ecdysozoa</taxon>
        <taxon>Arthropoda</taxon>
        <taxon>Chelicerata</taxon>
        <taxon>Arachnida</taxon>
        <taxon>Araneae</taxon>
        <taxon>Araneomorphae</taxon>
        <taxon>Entelegynae</taxon>
        <taxon>Araneoidea</taxon>
        <taxon>Araneidae</taxon>
        <taxon>Caerostris</taxon>
    </lineage>
</organism>
<proteinExistence type="predicted"/>
<dbReference type="Proteomes" id="UP001054837">
    <property type="component" value="Unassembled WGS sequence"/>
</dbReference>
<sequence length="98" mass="11150">MLSYAFLIIVGGILMTIGVVICLWCIDKCREKRRQSGRNQTGDSDEQSEMRLVHGSIELCEQFSTPLRRNDQETHPVQYGRVLPSTSADDSYSFVTTY</sequence>
<dbReference type="EMBL" id="BPLQ01009817">
    <property type="protein sequence ID" value="GIY46773.1"/>
    <property type="molecule type" value="Genomic_DNA"/>
</dbReference>
<keyword evidence="1" id="KW-0472">Membrane</keyword>
<evidence type="ECO:0000313" key="2">
    <source>
        <dbReference type="EMBL" id="GIY46773.1"/>
    </source>
</evidence>
<keyword evidence="3" id="KW-1185">Reference proteome</keyword>
<reference evidence="2 3" key="1">
    <citation type="submission" date="2021-06" db="EMBL/GenBank/DDBJ databases">
        <title>Caerostris darwini draft genome.</title>
        <authorList>
            <person name="Kono N."/>
            <person name="Arakawa K."/>
        </authorList>
    </citation>
    <scope>NUCLEOTIDE SEQUENCE [LARGE SCALE GENOMIC DNA]</scope>
</reference>
<keyword evidence="1" id="KW-0812">Transmembrane</keyword>
<feature type="transmembrane region" description="Helical" evidence="1">
    <location>
        <begin position="6"/>
        <end position="26"/>
    </location>
</feature>
<evidence type="ECO:0000313" key="3">
    <source>
        <dbReference type="Proteomes" id="UP001054837"/>
    </source>
</evidence>
<keyword evidence="1" id="KW-1133">Transmembrane helix</keyword>
<gene>
    <name evidence="2" type="ORF">CDAR_494191</name>
</gene>
<protein>
    <submittedName>
        <fullName evidence="2">Uncharacterized protein</fullName>
    </submittedName>
</protein>